<proteinExistence type="predicted"/>
<keyword evidence="2" id="KW-1185">Reference proteome</keyword>
<accession>A0A016VHE8</accession>
<comment type="caution">
    <text evidence="1">The sequence shown here is derived from an EMBL/GenBank/DDBJ whole genome shotgun (WGS) entry which is preliminary data.</text>
</comment>
<protein>
    <submittedName>
        <fullName evidence="1">Uncharacterized protein</fullName>
    </submittedName>
</protein>
<organism evidence="1 2">
    <name type="scientific">Ancylostoma ceylanicum</name>
    <dbReference type="NCBI Taxonomy" id="53326"/>
    <lineage>
        <taxon>Eukaryota</taxon>
        <taxon>Metazoa</taxon>
        <taxon>Ecdysozoa</taxon>
        <taxon>Nematoda</taxon>
        <taxon>Chromadorea</taxon>
        <taxon>Rhabditida</taxon>
        <taxon>Rhabditina</taxon>
        <taxon>Rhabditomorpha</taxon>
        <taxon>Strongyloidea</taxon>
        <taxon>Ancylostomatidae</taxon>
        <taxon>Ancylostomatinae</taxon>
        <taxon>Ancylostoma</taxon>
    </lineage>
</organism>
<dbReference type="Proteomes" id="UP000024635">
    <property type="component" value="Unassembled WGS sequence"/>
</dbReference>
<sequence>MTAATGCPIFVRNENATAGKSVNYYVRPPLGDKPVQDSDYEREVQEVMNMWYIRYDVNLDPKTVIYEDTSIFMEWFANVGCSHNFFS</sequence>
<gene>
    <name evidence="1" type="primary">Acey_s0010.g1005</name>
    <name evidence="1" type="ORF">Y032_0010g1005</name>
</gene>
<reference evidence="2" key="1">
    <citation type="journal article" date="2015" name="Nat. Genet.">
        <title>The genome and transcriptome of the zoonotic hookworm Ancylostoma ceylanicum identify infection-specific gene families.</title>
        <authorList>
            <person name="Schwarz E.M."/>
            <person name="Hu Y."/>
            <person name="Antoshechkin I."/>
            <person name="Miller M.M."/>
            <person name="Sternberg P.W."/>
            <person name="Aroian R.V."/>
        </authorList>
    </citation>
    <scope>NUCLEOTIDE SEQUENCE</scope>
    <source>
        <strain evidence="2">HY135</strain>
    </source>
</reference>
<evidence type="ECO:0000313" key="2">
    <source>
        <dbReference type="Proteomes" id="UP000024635"/>
    </source>
</evidence>
<dbReference type="AlphaFoldDB" id="A0A016VHE8"/>
<dbReference type="EMBL" id="JARK01001346">
    <property type="protein sequence ID" value="EYC26183.1"/>
    <property type="molecule type" value="Genomic_DNA"/>
</dbReference>
<name>A0A016VHE8_9BILA</name>
<evidence type="ECO:0000313" key="1">
    <source>
        <dbReference type="EMBL" id="EYC26183.1"/>
    </source>
</evidence>